<keyword evidence="3" id="KW-1185">Reference proteome</keyword>
<accession>A0ABS3ZFL7</accession>
<proteinExistence type="predicted"/>
<dbReference type="EMBL" id="JAFIQO010000058">
    <property type="protein sequence ID" value="MBP0056096.1"/>
    <property type="molecule type" value="Genomic_DNA"/>
</dbReference>
<dbReference type="InterPro" id="IPR032675">
    <property type="entry name" value="LRR_dom_sf"/>
</dbReference>
<comment type="caution">
    <text evidence="2">The sequence shown here is derived from an EMBL/GenBank/DDBJ whole genome shotgun (WGS) entry which is preliminary data.</text>
</comment>
<protein>
    <submittedName>
        <fullName evidence="2">Leucine-rich repeat protein</fullName>
    </submittedName>
</protein>
<feature type="signal peptide" evidence="1">
    <location>
        <begin position="1"/>
        <end position="28"/>
    </location>
</feature>
<evidence type="ECO:0000313" key="3">
    <source>
        <dbReference type="Proteomes" id="UP001315001"/>
    </source>
</evidence>
<dbReference type="Pfam" id="PF13306">
    <property type="entry name" value="LRR_5"/>
    <property type="match status" value="1"/>
</dbReference>
<reference evidence="2 3" key="1">
    <citation type="submission" date="2021-02" db="EMBL/GenBank/DDBJ databases">
        <title>Lactate utilizing bacteria of the human gut.</title>
        <authorList>
            <person name="Sheridan P.O."/>
        </authorList>
    </citation>
    <scope>NUCLEOTIDE SEQUENCE [LARGE SCALE GENOMIC DNA]</scope>
    <source>
        <strain evidence="2 3">HTF-83D</strain>
    </source>
</reference>
<evidence type="ECO:0000256" key="1">
    <source>
        <dbReference type="SAM" id="SignalP"/>
    </source>
</evidence>
<dbReference type="Gene3D" id="3.80.10.10">
    <property type="entry name" value="Ribonuclease Inhibitor"/>
    <property type="match status" value="1"/>
</dbReference>
<gene>
    <name evidence="2" type="ORF">JYQ75_01510</name>
</gene>
<sequence>MIIKKIGKLMSTIMAVIMLVTVTVPAFAAEEAETVCKHDQGNYYKYTKAPTCTKSGTRDLFCWVCDELLEKDEWVPATGHGFLRAEIIKASTATEKGILRETCSECGEKIRDIKLENNPEECYHEDRGYYNDIYPTCTEDGREPDSICRQCGKILKTGNVQKAFEHKYDQYSLIKKIDPTCTKEGKKVFRCYKCFATKEETIPVTGHKHKELRDKKDATCKEEGYTGNIYCKDCNEIVSLGTVIAKTSVHSWDAGVVTKQPTITEEGIKTYTCSVCSETKIEKIAKLLDDKKEDIKIPDNKKDTTTIVIPSKPSQKIVEKVGTNFVVAGNTYKITKSSAEVSFVQAKKNVKSIAIPDIIKSNGVTYKVTSIETKAIKNNKKLKNITIGKNVRTVRKNAVFKCPALKTVNIKSTLLTKKTASKKGFKSVNKKLVIKVPKKVKKLYTKIFKGLKIK</sequence>
<feature type="chain" id="PRO_5047172413" evidence="1">
    <location>
        <begin position="29"/>
        <end position="454"/>
    </location>
</feature>
<dbReference type="Proteomes" id="UP001315001">
    <property type="component" value="Unassembled WGS sequence"/>
</dbReference>
<dbReference type="InterPro" id="IPR026906">
    <property type="entry name" value="LRR_5"/>
</dbReference>
<evidence type="ECO:0000313" key="2">
    <source>
        <dbReference type="EMBL" id="MBP0056096.1"/>
    </source>
</evidence>
<dbReference type="RefSeq" id="WP_209292949.1">
    <property type="nucleotide sequence ID" value="NZ_CAXYLQ010000007.1"/>
</dbReference>
<organism evidence="2 3">
    <name type="scientific">Anaerobutyricum soehngenii</name>
    <dbReference type="NCBI Taxonomy" id="105843"/>
    <lineage>
        <taxon>Bacteria</taxon>
        <taxon>Bacillati</taxon>
        <taxon>Bacillota</taxon>
        <taxon>Clostridia</taxon>
        <taxon>Lachnospirales</taxon>
        <taxon>Lachnospiraceae</taxon>
        <taxon>Anaerobutyricum</taxon>
    </lineage>
</organism>
<name>A0ABS3ZFL7_9FIRM</name>
<keyword evidence="1" id="KW-0732">Signal</keyword>